<keyword evidence="8" id="KW-1185">Reference proteome</keyword>
<keyword evidence="5" id="KW-1133">Transmembrane helix</keyword>
<feature type="transmembrane region" description="Helical" evidence="5">
    <location>
        <begin position="180"/>
        <end position="200"/>
    </location>
</feature>
<reference evidence="7" key="1">
    <citation type="submission" date="2021-08" db="EMBL/GenBank/DDBJ databases">
        <authorList>
            <person name="Nwanade C."/>
            <person name="Wang M."/>
            <person name="Masoudi A."/>
            <person name="Yu Z."/>
            <person name="Liu J."/>
        </authorList>
    </citation>
    <scope>NUCLEOTIDE SEQUENCE</scope>
    <source>
        <strain evidence="7">S166</strain>
    </source>
</reference>
<dbReference type="SUPFAM" id="SSF160246">
    <property type="entry name" value="EspE N-terminal domain-like"/>
    <property type="match status" value="1"/>
</dbReference>
<sequence>MGYVSLPLRQVRLPQPAGKLSPGPRQPLDGTSMMRALVLRQHQKAALGRVLVAEGLASEEQVQDTLARQYRMPRADLAGQIANTRLLARKPAQFWLRHCALPWLQLGQTVTVAIAHPDRFEALQRELQDSFSSITPVLAGEAQITALLTRHFSPALVRQASSSVVAQLSCRTLQPARGRAVAAACALPALYLCCTAPAALFTVLSLLALASVLLFTALKACGLAAYWSARARRGRPAAAPPPLPAARPQHGPDLPVISVMVPLYKEAEISRALLSRIRKLSYPRALTDVILVLEEHDSVTRMALKNTRLPPWIRVVEVPAFGGLTTKPRAMNYALNFCRGAIIGVWDAEDAPDADQLAKVAQAFARADSKTACVQGVLDYYNPRTNWISRCFTLEYGSWFRIVLQGISRLGLVVPLGGTTMFVRRHVLEELGGWDAHNVTEDADLGVRLYRAGYRTEMLPSATYEEANCRPWPWVKQRSRWLKGFMVTYLVHMRQPLRLLGDLGWKRFLGFQAFFLGTLGQFLFAPLLWSFWLIALGLPHPSEGAAPPFLLPLAAAALVFFELLGVLICITAARDMGRPWLAAWAPVMVLYFPMGALAAAKAAYELVARPFFWDKTAHGVKPNAKPGAKPRRKSRLGRFSPARWRLVSAGS</sequence>
<keyword evidence="3 7" id="KW-0808">Transferase</keyword>
<keyword evidence="5" id="KW-0812">Transmembrane</keyword>
<dbReference type="PANTHER" id="PTHR43630:SF1">
    <property type="entry name" value="POLY-BETA-1,6-N-ACETYL-D-GLUCOSAMINE SYNTHASE"/>
    <property type="match status" value="1"/>
</dbReference>
<evidence type="ECO:0000256" key="1">
    <source>
        <dbReference type="ARBA" id="ARBA00006739"/>
    </source>
</evidence>
<keyword evidence="5" id="KW-0472">Membrane</keyword>
<dbReference type="CDD" id="cd06427">
    <property type="entry name" value="CESA_like_2"/>
    <property type="match status" value="1"/>
</dbReference>
<evidence type="ECO:0000256" key="3">
    <source>
        <dbReference type="ARBA" id="ARBA00022679"/>
    </source>
</evidence>
<feature type="region of interest" description="Disordered" evidence="4">
    <location>
        <begin position="619"/>
        <end position="640"/>
    </location>
</feature>
<feature type="transmembrane region" description="Helical" evidence="5">
    <location>
        <begin position="206"/>
        <end position="227"/>
    </location>
</feature>
<organism evidence="7 8">
    <name type="scientific">Leisingera aquaemixtae</name>
    <dbReference type="NCBI Taxonomy" id="1396826"/>
    <lineage>
        <taxon>Bacteria</taxon>
        <taxon>Pseudomonadati</taxon>
        <taxon>Pseudomonadota</taxon>
        <taxon>Alphaproteobacteria</taxon>
        <taxon>Rhodobacterales</taxon>
        <taxon>Roseobacteraceae</taxon>
        <taxon>Leisingera</taxon>
    </lineage>
</organism>
<dbReference type="RefSeq" id="WP_259963826.1">
    <property type="nucleotide sequence ID" value="NZ_CP081051.1"/>
</dbReference>
<dbReference type="SUPFAM" id="SSF53448">
    <property type="entry name" value="Nucleotide-diphospho-sugar transferases"/>
    <property type="match status" value="1"/>
</dbReference>
<keyword evidence="2 7" id="KW-0328">Glycosyltransferase</keyword>
<accession>A0ABY5WG57</accession>
<comment type="similarity">
    <text evidence="1">Belongs to the glycosyltransferase 2 family.</text>
</comment>
<dbReference type="InterPro" id="IPR037257">
    <property type="entry name" value="T2SS_E_N_sf"/>
</dbReference>
<dbReference type="GO" id="GO:0016757">
    <property type="term" value="F:glycosyltransferase activity"/>
    <property type="evidence" value="ECO:0007669"/>
    <property type="project" value="UniProtKB-KW"/>
</dbReference>
<evidence type="ECO:0000313" key="8">
    <source>
        <dbReference type="Proteomes" id="UP001058514"/>
    </source>
</evidence>
<proteinExistence type="inferred from homology"/>
<name>A0ABY5WG57_9RHOB</name>
<feature type="transmembrane region" description="Helical" evidence="5">
    <location>
        <begin position="580"/>
        <end position="604"/>
    </location>
</feature>
<dbReference type="InterPro" id="IPR029044">
    <property type="entry name" value="Nucleotide-diphossugar_trans"/>
</dbReference>
<evidence type="ECO:0000313" key="7">
    <source>
        <dbReference type="EMBL" id="UWQ40448.1"/>
    </source>
</evidence>
<feature type="transmembrane region" description="Helical" evidence="5">
    <location>
        <begin position="549"/>
        <end position="573"/>
    </location>
</feature>
<dbReference type="Pfam" id="PF13641">
    <property type="entry name" value="Glyco_tranf_2_3"/>
    <property type="match status" value="1"/>
</dbReference>
<protein>
    <submittedName>
        <fullName evidence="7">Glycosyltransferase</fullName>
        <ecNumber evidence="7">2.4.-.-</ecNumber>
    </submittedName>
</protein>
<feature type="domain" description="Type II secretion system protein GspE N-terminal" evidence="6">
    <location>
        <begin position="70"/>
        <end position="155"/>
    </location>
</feature>
<evidence type="ECO:0000259" key="6">
    <source>
        <dbReference type="Pfam" id="PF05157"/>
    </source>
</evidence>
<gene>
    <name evidence="7" type="ORF">K3718_12890</name>
</gene>
<dbReference type="Pfam" id="PF05157">
    <property type="entry name" value="MshEN"/>
    <property type="match status" value="1"/>
</dbReference>
<dbReference type="EC" id="2.4.-.-" evidence="7"/>
<evidence type="ECO:0000256" key="5">
    <source>
        <dbReference type="SAM" id="Phobius"/>
    </source>
</evidence>
<dbReference type="Proteomes" id="UP001058514">
    <property type="component" value="Chromosome"/>
</dbReference>
<evidence type="ECO:0000256" key="2">
    <source>
        <dbReference type="ARBA" id="ARBA00022676"/>
    </source>
</evidence>
<dbReference type="EMBL" id="CP081051">
    <property type="protein sequence ID" value="UWQ40448.1"/>
    <property type="molecule type" value="Genomic_DNA"/>
</dbReference>
<evidence type="ECO:0000256" key="4">
    <source>
        <dbReference type="SAM" id="MobiDB-lite"/>
    </source>
</evidence>
<feature type="transmembrane region" description="Helical" evidence="5">
    <location>
        <begin position="508"/>
        <end position="529"/>
    </location>
</feature>
<dbReference type="InterPro" id="IPR007831">
    <property type="entry name" value="T2SS_GspE_N"/>
</dbReference>
<dbReference type="PANTHER" id="PTHR43630">
    <property type="entry name" value="POLY-BETA-1,6-N-ACETYL-D-GLUCOSAMINE SYNTHASE"/>
    <property type="match status" value="1"/>
</dbReference>
<dbReference type="Gene3D" id="3.90.550.10">
    <property type="entry name" value="Spore Coat Polysaccharide Biosynthesis Protein SpsA, Chain A"/>
    <property type="match status" value="1"/>
</dbReference>